<protein>
    <submittedName>
        <fullName evidence="2">Uncharacterized protein</fullName>
    </submittedName>
</protein>
<feature type="transmembrane region" description="Helical" evidence="1">
    <location>
        <begin position="61"/>
        <end position="79"/>
    </location>
</feature>
<keyword evidence="1" id="KW-1133">Transmembrane helix</keyword>
<feature type="transmembrane region" description="Helical" evidence="1">
    <location>
        <begin position="38"/>
        <end position="54"/>
    </location>
</feature>
<gene>
    <name evidence="2" type="ORF">BLA24_21320</name>
</gene>
<dbReference type="AlphaFoldDB" id="A0A2G1XFX6"/>
<dbReference type="EMBL" id="NHZO01000151">
    <property type="protein sequence ID" value="PHQ50127.1"/>
    <property type="molecule type" value="Genomic_DNA"/>
</dbReference>
<organism evidence="2 3">
    <name type="scientific">Streptomyces cinnamoneus</name>
    <name type="common">Streptoverticillium cinnamoneum</name>
    <dbReference type="NCBI Taxonomy" id="53446"/>
    <lineage>
        <taxon>Bacteria</taxon>
        <taxon>Bacillati</taxon>
        <taxon>Actinomycetota</taxon>
        <taxon>Actinomycetes</taxon>
        <taxon>Kitasatosporales</taxon>
        <taxon>Streptomycetaceae</taxon>
        <taxon>Streptomyces</taxon>
        <taxon>Streptomyces cinnamoneus group</taxon>
    </lineage>
</organism>
<sequence length="116" mass="12374">MTAPRTDWRPLVKAVAYVAGAVVPLVASTWLWPSDPAALLWLVGLALLWRAPYWRTRQKGIATLATGVFPVGAVLWLYGLLPRDLGQGGSVLAALLLLAIPSGTGLYLLGTVRRAA</sequence>
<keyword evidence="1" id="KW-0812">Transmembrane</keyword>
<evidence type="ECO:0000313" key="2">
    <source>
        <dbReference type="EMBL" id="PHQ50127.1"/>
    </source>
</evidence>
<comment type="caution">
    <text evidence="2">The sequence shown here is derived from an EMBL/GenBank/DDBJ whole genome shotgun (WGS) entry which is preliminary data.</text>
</comment>
<proteinExistence type="predicted"/>
<feature type="transmembrane region" description="Helical" evidence="1">
    <location>
        <begin position="91"/>
        <end position="110"/>
    </location>
</feature>
<feature type="transmembrane region" description="Helical" evidence="1">
    <location>
        <begin position="12"/>
        <end position="32"/>
    </location>
</feature>
<name>A0A2G1XFX6_STRCJ</name>
<keyword evidence="1" id="KW-0472">Membrane</keyword>
<evidence type="ECO:0000313" key="3">
    <source>
        <dbReference type="Proteomes" id="UP000222531"/>
    </source>
</evidence>
<accession>A0A2G1XFX6</accession>
<keyword evidence="3" id="KW-1185">Reference proteome</keyword>
<dbReference type="Proteomes" id="UP000222531">
    <property type="component" value="Unassembled WGS sequence"/>
</dbReference>
<reference evidence="2 3" key="1">
    <citation type="journal article" date="2017" name="Biochemistry">
        <title>Identification of the Biosynthetic Pathway for the Antibiotic Bicyclomycin.</title>
        <authorList>
            <person name="Patteson J."/>
            <person name="Cai W."/>
            <person name="Johnson R.A."/>
            <person name="Santa Maria K."/>
            <person name="Li B."/>
        </authorList>
    </citation>
    <scope>NUCLEOTIDE SEQUENCE [LARGE SCALE GENOMIC DNA]</scope>
    <source>
        <strain evidence="2 3">ATCC 21532</strain>
    </source>
</reference>
<evidence type="ECO:0000256" key="1">
    <source>
        <dbReference type="SAM" id="Phobius"/>
    </source>
</evidence>
<dbReference type="RefSeq" id="WP_099200613.1">
    <property type="nucleotide sequence ID" value="NZ_JBIRXA010000001.1"/>
</dbReference>